<evidence type="ECO:0000313" key="14">
    <source>
        <dbReference type="EMBL" id="RGW50453.1"/>
    </source>
</evidence>
<dbReference type="EMBL" id="QRMN01000002">
    <property type="protein sequence ID" value="RHJ80747.1"/>
    <property type="molecule type" value="Genomic_DNA"/>
</dbReference>
<evidence type="ECO:0000313" key="15">
    <source>
        <dbReference type="EMBL" id="RHD84892.1"/>
    </source>
</evidence>
<evidence type="ECO:0000313" key="31">
    <source>
        <dbReference type="Proteomes" id="UP000286392"/>
    </source>
</evidence>
<evidence type="ECO:0000313" key="34">
    <source>
        <dbReference type="Proteomes" id="UP000468344"/>
    </source>
</evidence>
<dbReference type="AlphaFoldDB" id="A0A395URY6"/>
<reference evidence="32 33" key="2">
    <citation type="journal article" date="2019" name="Nat. Med.">
        <title>A library of human gut bacterial isolates paired with longitudinal multiomics data enables mechanistic microbiome research.</title>
        <authorList>
            <person name="Poyet M."/>
            <person name="Groussin M."/>
            <person name="Gibbons S.M."/>
            <person name="Avila-Pacheco J."/>
            <person name="Jiang X."/>
            <person name="Kearney S.M."/>
            <person name="Perrotta A.R."/>
            <person name="Berdy B."/>
            <person name="Zhao S."/>
            <person name="Lieberman T.D."/>
            <person name="Swanson P.K."/>
            <person name="Smith M."/>
            <person name="Roesemann S."/>
            <person name="Alexander J.E."/>
            <person name="Rich S.A."/>
            <person name="Livny J."/>
            <person name="Vlamakis H."/>
            <person name="Clish C."/>
            <person name="Bullock K."/>
            <person name="Deik A."/>
            <person name="Scott J."/>
            <person name="Pierce K.A."/>
            <person name="Xavier R.J."/>
            <person name="Alm E.J."/>
        </authorList>
    </citation>
    <scope>NUCLEOTIDE SEQUENCE [LARGE SCALE GENOMIC DNA]</scope>
    <source>
        <strain evidence="6 32">BIOML-A111</strain>
        <strain evidence="5 35">BIOML-A122</strain>
        <strain evidence="4 34">BIOML-A140</strain>
        <strain evidence="3 37">BIOML-A141</strain>
        <strain evidence="2 36">BIOML-A9</strain>
        <strain evidence="7 33">BIOML-A98</strain>
    </source>
</reference>
<evidence type="ECO:0000313" key="30">
    <source>
        <dbReference type="Proteomes" id="UP000285777"/>
    </source>
</evidence>
<evidence type="ECO:0000313" key="5">
    <source>
        <dbReference type="EMBL" id="KAB6530208.1"/>
    </source>
</evidence>
<evidence type="ECO:0000313" key="32">
    <source>
        <dbReference type="Proteomes" id="UP000437431"/>
    </source>
</evidence>
<dbReference type="EMBL" id="QRKA01000010">
    <property type="protein sequence ID" value="RHH79441.1"/>
    <property type="molecule type" value="Genomic_DNA"/>
</dbReference>
<dbReference type="Proteomes" id="UP000261003">
    <property type="component" value="Unassembled WGS sequence"/>
</dbReference>
<dbReference type="EMBL" id="QROB01000006">
    <property type="protein sequence ID" value="RHK89435.1"/>
    <property type="molecule type" value="Genomic_DNA"/>
</dbReference>
<evidence type="ECO:0000256" key="1">
    <source>
        <dbReference type="SAM" id="Phobius"/>
    </source>
</evidence>
<evidence type="ECO:0000313" key="4">
    <source>
        <dbReference type="EMBL" id="KAB6471840.1"/>
    </source>
</evidence>
<evidence type="ECO:0000313" key="24">
    <source>
        <dbReference type="Proteomes" id="UP000283429"/>
    </source>
</evidence>
<dbReference type="Proteomes" id="UP000285379">
    <property type="component" value="Unassembled WGS sequence"/>
</dbReference>
<dbReference type="Proteomes" id="UP000285469">
    <property type="component" value="Unassembled WGS sequence"/>
</dbReference>
<dbReference type="EMBL" id="QSPP01000013">
    <property type="protein sequence ID" value="RGJ89567.1"/>
    <property type="molecule type" value="Genomic_DNA"/>
</dbReference>
<evidence type="ECO:0000313" key="16">
    <source>
        <dbReference type="EMBL" id="RHH79441.1"/>
    </source>
</evidence>
<keyword evidence="1" id="KW-0472">Membrane</keyword>
<evidence type="ECO:0000313" key="20">
    <source>
        <dbReference type="Proteomes" id="UP000260640"/>
    </source>
</evidence>
<evidence type="ECO:0000313" key="9">
    <source>
        <dbReference type="EMBL" id="RGL85135.1"/>
    </source>
</evidence>
<evidence type="ECO:0000313" key="18">
    <source>
        <dbReference type="EMBL" id="RHJ80747.1"/>
    </source>
</evidence>
<name>A0A395URY6_PHOVU</name>
<evidence type="ECO:0000313" key="17">
    <source>
        <dbReference type="EMBL" id="RHI89364.1"/>
    </source>
</evidence>
<dbReference type="EMBL" id="WDBI01000001">
    <property type="protein sequence ID" value="KAB6530208.1"/>
    <property type="molecule type" value="Genomic_DNA"/>
</dbReference>
<dbReference type="EMBL" id="WCXA01000043">
    <property type="protein sequence ID" value="KAB3856970.1"/>
    <property type="molecule type" value="Genomic_DNA"/>
</dbReference>
<dbReference type="EMBL" id="WDAL01000003">
    <property type="protein sequence ID" value="KAB6640191.1"/>
    <property type="molecule type" value="Genomic_DNA"/>
</dbReference>
<evidence type="ECO:0000313" key="13">
    <source>
        <dbReference type="EMBL" id="RGV12580.1"/>
    </source>
</evidence>
<evidence type="ECO:0000313" key="22">
    <source>
        <dbReference type="Proteomes" id="UP000261278"/>
    </source>
</evidence>
<evidence type="ECO:0000313" key="27">
    <source>
        <dbReference type="Proteomes" id="UP000283958"/>
    </source>
</evidence>
<evidence type="ECO:0000313" key="2">
    <source>
        <dbReference type="EMBL" id="KAB3856970.1"/>
    </source>
</evidence>
<dbReference type="Proteomes" id="UP000261278">
    <property type="component" value="Unassembled WGS sequence"/>
</dbReference>
<evidence type="ECO:0000313" key="11">
    <source>
        <dbReference type="EMBL" id="RGR42809.1"/>
    </source>
</evidence>
<evidence type="ECO:0000313" key="21">
    <source>
        <dbReference type="Proteomes" id="UP000261003"/>
    </source>
</evidence>
<dbReference type="Proteomes" id="UP000469427">
    <property type="component" value="Unassembled WGS sequence"/>
</dbReference>
<dbReference type="Proteomes" id="UP000470332">
    <property type="component" value="Unassembled WGS sequence"/>
</dbReference>
<evidence type="ECO:0000313" key="3">
    <source>
        <dbReference type="EMBL" id="KAB6447056.1"/>
    </source>
</evidence>
<evidence type="ECO:0000313" key="8">
    <source>
        <dbReference type="EMBL" id="RGJ89567.1"/>
    </source>
</evidence>
<evidence type="ECO:0000313" key="19">
    <source>
        <dbReference type="EMBL" id="RHK89435.1"/>
    </source>
</evidence>
<keyword evidence="1" id="KW-0812">Transmembrane</keyword>
<dbReference type="Proteomes" id="UP000483142">
    <property type="component" value="Unassembled WGS sequence"/>
</dbReference>
<dbReference type="EMBL" id="QSTG01000026">
    <property type="protein sequence ID" value="RGM42378.1"/>
    <property type="molecule type" value="Genomic_DNA"/>
</dbReference>
<dbReference type="EMBL" id="QRXI01000003">
    <property type="protein sequence ID" value="RGT97149.1"/>
    <property type="molecule type" value="Genomic_DNA"/>
</dbReference>
<proteinExistence type="predicted"/>
<evidence type="ECO:0000313" key="23">
    <source>
        <dbReference type="Proteomes" id="UP000266497"/>
    </source>
</evidence>
<evidence type="ECO:0000313" key="36">
    <source>
        <dbReference type="Proteomes" id="UP000470332"/>
    </source>
</evidence>
<dbReference type="Proteomes" id="UP000283833">
    <property type="component" value="Unassembled WGS sequence"/>
</dbReference>
<dbReference type="EMBL" id="QRLF01000021">
    <property type="protein sequence ID" value="RHI89364.1"/>
    <property type="molecule type" value="Genomic_DNA"/>
</dbReference>
<dbReference type="EMBL" id="WDAY01000034">
    <property type="protein sequence ID" value="KAB6558798.1"/>
    <property type="molecule type" value="Genomic_DNA"/>
</dbReference>
<dbReference type="EMBL" id="QSJM01000004">
    <property type="protein sequence ID" value="RHD84892.1"/>
    <property type="molecule type" value="Genomic_DNA"/>
</dbReference>
<dbReference type="EMBL" id="QSAI01000002">
    <property type="protein sequence ID" value="RGW50453.1"/>
    <property type="molecule type" value="Genomic_DNA"/>
</dbReference>
<dbReference type="Proteomes" id="UP000283958">
    <property type="component" value="Unassembled WGS sequence"/>
</dbReference>
<gene>
    <name evidence="19" type="ORF">DW043_06030</name>
    <name evidence="18" type="ORF">DW105_01315</name>
    <name evidence="17" type="ORF">DW150_13050</name>
    <name evidence="16" type="ORF">DW193_08435</name>
    <name evidence="15" type="ORF">DW783_02565</name>
    <name evidence="14" type="ORF">DWV70_01795</name>
    <name evidence="13" type="ORF">DWW27_05030</name>
    <name evidence="12" type="ORF">DWX04_02590</name>
    <name evidence="11" type="ORF">DWY53_03940</name>
    <name evidence="10" type="ORF">DXC16_14880</name>
    <name evidence="9" type="ORF">DXC44_13080</name>
    <name evidence="8" type="ORF">DXD46_06760</name>
    <name evidence="2" type="ORF">GAS37_17745</name>
    <name evidence="7" type="ORF">GAY12_01860</name>
    <name evidence="6" type="ORF">GAY79_14590</name>
    <name evidence="5" type="ORF">GAY98_00230</name>
    <name evidence="4" type="ORF">GAZ06_20600</name>
    <name evidence="3" type="ORF">GAZ09_20335</name>
</gene>
<keyword evidence="1" id="KW-1133">Transmembrane helix</keyword>
<dbReference type="Proteomes" id="UP000283713">
    <property type="component" value="Unassembled WGS sequence"/>
</dbReference>
<dbReference type="EMBL" id="QSSN01000014">
    <property type="protein sequence ID" value="RGL85135.1"/>
    <property type="molecule type" value="Genomic_DNA"/>
</dbReference>
<evidence type="ECO:0000313" key="25">
    <source>
        <dbReference type="Proteomes" id="UP000283713"/>
    </source>
</evidence>
<reference evidence="20 21" key="1">
    <citation type="submission" date="2018-08" db="EMBL/GenBank/DDBJ databases">
        <title>A genome reference for cultivated species of the human gut microbiota.</title>
        <authorList>
            <person name="Zou Y."/>
            <person name="Xue W."/>
            <person name="Luo G."/>
        </authorList>
    </citation>
    <scope>NUCLEOTIDE SEQUENCE [LARGE SCALE GENOMIC DNA]</scope>
    <source>
        <strain evidence="14 29">AF12-25</strain>
        <strain evidence="13 28">AF14-8</strain>
        <strain evidence="12 26">AF18-14</strain>
        <strain evidence="11 23">AF25-30LB</strain>
        <strain evidence="19 31">AF39-8AT</strain>
        <strain evidence="18 27">AM09-18</strain>
        <strain evidence="17 30">AM13-21</strain>
        <strain evidence="16 25">AM16-6</strain>
        <strain evidence="15 24">AM30-40</strain>
        <strain evidence="10 21">OM08-13BH</strain>
        <strain evidence="9 22">TF05-18</strain>
        <strain evidence="8 20">TM05-16</strain>
    </source>
</reference>
<dbReference type="Proteomes" id="UP000286392">
    <property type="component" value="Unassembled WGS sequence"/>
</dbReference>
<accession>A0A395URY6</accession>
<dbReference type="Proteomes" id="UP000266497">
    <property type="component" value="Unassembled WGS sequence"/>
</dbReference>
<evidence type="ECO:0000313" key="7">
    <source>
        <dbReference type="EMBL" id="KAB6640191.1"/>
    </source>
</evidence>
<dbReference type="EMBL" id="QRYT01000008">
    <property type="protein sequence ID" value="RGV12580.1"/>
    <property type="molecule type" value="Genomic_DNA"/>
</dbReference>
<protein>
    <submittedName>
        <fullName evidence="11">Uncharacterized protein</fullName>
    </submittedName>
</protein>
<evidence type="ECO:0000313" key="37">
    <source>
        <dbReference type="Proteomes" id="UP000483142"/>
    </source>
</evidence>
<dbReference type="EMBL" id="WDBY01000057">
    <property type="protein sequence ID" value="KAB6471840.1"/>
    <property type="molecule type" value="Genomic_DNA"/>
</dbReference>
<dbReference type="Proteomes" id="UP000468344">
    <property type="component" value="Unassembled WGS sequence"/>
</dbReference>
<evidence type="ECO:0000313" key="33">
    <source>
        <dbReference type="Proteomes" id="UP000462015"/>
    </source>
</evidence>
<sequence length="69" mass="8280">MRFLFSLIDLQTSKALQNYEFLRFPIKAPGFKKRRKHKANVLYKIMLFIKSVFLLMNLHKRSFFTILAA</sequence>
<evidence type="ECO:0000313" key="35">
    <source>
        <dbReference type="Proteomes" id="UP000469427"/>
    </source>
</evidence>
<evidence type="ECO:0000313" key="6">
    <source>
        <dbReference type="EMBL" id="KAB6558798.1"/>
    </source>
</evidence>
<dbReference type="Proteomes" id="UP000462015">
    <property type="component" value="Unassembled WGS sequence"/>
</dbReference>
<dbReference type="EMBL" id="WDBZ01000057">
    <property type="protein sequence ID" value="KAB6447056.1"/>
    <property type="molecule type" value="Genomic_DNA"/>
</dbReference>
<dbReference type="Proteomes" id="UP000260640">
    <property type="component" value="Unassembled WGS sequence"/>
</dbReference>
<dbReference type="Proteomes" id="UP000437431">
    <property type="component" value="Unassembled WGS sequence"/>
</dbReference>
<organism evidence="11 23">
    <name type="scientific">Phocaeicola vulgatus</name>
    <name type="common">Bacteroides vulgatus</name>
    <dbReference type="NCBI Taxonomy" id="821"/>
    <lineage>
        <taxon>Bacteria</taxon>
        <taxon>Pseudomonadati</taxon>
        <taxon>Bacteroidota</taxon>
        <taxon>Bacteroidia</taxon>
        <taxon>Bacteroidales</taxon>
        <taxon>Bacteroidaceae</taxon>
        <taxon>Phocaeicola</taxon>
    </lineage>
</organism>
<dbReference type="Proteomes" id="UP000283429">
    <property type="component" value="Unassembled WGS sequence"/>
</dbReference>
<comment type="caution">
    <text evidence="11">The sequence shown here is derived from an EMBL/GenBank/DDBJ whole genome shotgun (WGS) entry which is preliminary data.</text>
</comment>
<feature type="transmembrane region" description="Helical" evidence="1">
    <location>
        <begin position="41"/>
        <end position="59"/>
    </location>
</feature>
<evidence type="ECO:0000313" key="29">
    <source>
        <dbReference type="Proteomes" id="UP000285469"/>
    </source>
</evidence>
<evidence type="ECO:0000313" key="10">
    <source>
        <dbReference type="EMBL" id="RGM42378.1"/>
    </source>
</evidence>
<dbReference type="Proteomes" id="UP000285777">
    <property type="component" value="Unassembled WGS sequence"/>
</dbReference>
<evidence type="ECO:0000313" key="26">
    <source>
        <dbReference type="Proteomes" id="UP000283833"/>
    </source>
</evidence>
<evidence type="ECO:0000313" key="12">
    <source>
        <dbReference type="EMBL" id="RGT97149.1"/>
    </source>
</evidence>
<evidence type="ECO:0000313" key="28">
    <source>
        <dbReference type="Proteomes" id="UP000285379"/>
    </source>
</evidence>
<dbReference type="EMBL" id="QRUD01000007">
    <property type="protein sequence ID" value="RGR42809.1"/>
    <property type="molecule type" value="Genomic_DNA"/>
</dbReference>